<organism evidence="1 2">
    <name type="scientific">Streptomyces boetiae</name>
    <dbReference type="NCBI Taxonomy" id="3075541"/>
    <lineage>
        <taxon>Bacteria</taxon>
        <taxon>Bacillati</taxon>
        <taxon>Actinomycetota</taxon>
        <taxon>Actinomycetes</taxon>
        <taxon>Kitasatosporales</taxon>
        <taxon>Streptomycetaceae</taxon>
        <taxon>Streptomyces</taxon>
    </lineage>
</organism>
<sequence>MEFTLSSYRGPAEVAGIALPAVRLDEHAESESSQGVLRGWAGAAEFAAADVPGFSPNLLLSLDGPVRVVLPDGREGSAFATRVDRINGGLWAVEFTGTGPSPMAA</sequence>
<name>A0ABU2L3L8_9ACTN</name>
<keyword evidence="2" id="KW-1185">Reference proteome</keyword>
<dbReference type="RefSeq" id="WP_311629039.1">
    <property type="nucleotide sequence ID" value="NZ_JAVREN010000004.1"/>
</dbReference>
<evidence type="ECO:0000313" key="2">
    <source>
        <dbReference type="Proteomes" id="UP001183388"/>
    </source>
</evidence>
<comment type="caution">
    <text evidence="1">The sequence shown here is derived from an EMBL/GenBank/DDBJ whole genome shotgun (WGS) entry which is preliminary data.</text>
</comment>
<reference evidence="2" key="1">
    <citation type="submission" date="2023-07" db="EMBL/GenBank/DDBJ databases">
        <title>30 novel species of actinomycetes from the DSMZ collection.</title>
        <authorList>
            <person name="Nouioui I."/>
        </authorList>
    </citation>
    <scope>NUCLEOTIDE SEQUENCE [LARGE SCALE GENOMIC DNA]</scope>
    <source>
        <strain evidence="2">DSM 44917</strain>
    </source>
</reference>
<accession>A0ABU2L3L8</accession>
<dbReference type="Proteomes" id="UP001183388">
    <property type="component" value="Unassembled WGS sequence"/>
</dbReference>
<gene>
    <name evidence="1" type="ORF">RM780_03975</name>
</gene>
<dbReference type="EMBL" id="JAVREN010000004">
    <property type="protein sequence ID" value="MDT0306120.1"/>
    <property type="molecule type" value="Genomic_DNA"/>
</dbReference>
<protein>
    <submittedName>
        <fullName evidence="1">Uncharacterized protein</fullName>
    </submittedName>
</protein>
<proteinExistence type="predicted"/>
<evidence type="ECO:0000313" key="1">
    <source>
        <dbReference type="EMBL" id="MDT0306120.1"/>
    </source>
</evidence>